<dbReference type="Proteomes" id="UP000247409">
    <property type="component" value="Unassembled WGS sequence"/>
</dbReference>
<gene>
    <name evidence="3" type="ORF">BWQ96_08769</name>
</gene>
<dbReference type="PANTHER" id="PTHR46316">
    <property type="entry name" value="SNF1-RELATED PROTEIN KINASE REGULATORY SUBUNIT BETA-1"/>
    <property type="match status" value="1"/>
</dbReference>
<dbReference type="CDD" id="cd02859">
    <property type="entry name" value="E_set_AMPKbeta_like_N"/>
    <property type="match status" value="1"/>
</dbReference>
<feature type="compositionally biased region" description="Low complexity" evidence="1">
    <location>
        <begin position="21"/>
        <end position="31"/>
    </location>
</feature>
<dbReference type="EMBL" id="NBIV01000211">
    <property type="protein sequence ID" value="PXF41513.1"/>
    <property type="molecule type" value="Genomic_DNA"/>
</dbReference>
<dbReference type="PANTHER" id="PTHR46316:SF2">
    <property type="entry name" value="SNF1-RELATED PROTEIN KINASE REGULATORY SUBUNIT BETA-2"/>
    <property type="match status" value="1"/>
</dbReference>
<dbReference type="InterPro" id="IPR032640">
    <property type="entry name" value="AMPK1_CBM"/>
</dbReference>
<dbReference type="InterPro" id="IPR014756">
    <property type="entry name" value="Ig_E-set"/>
</dbReference>
<evidence type="ECO:0000313" key="3">
    <source>
        <dbReference type="EMBL" id="PXF41513.1"/>
    </source>
</evidence>
<sequence length="335" mass="36238">MGATTSRHYAPLALDSPPNPTASASAAAAAAATTTTDAPLHAVCSACTRSCHSSSAPCSAHSSALLSSSLHTCGSNADHVVPHPSSLHPAAATDAQPEEEPRDDDLVPTMFHWSFGGRHVFVAGAWDDWKLKTPMSKNGQHHMALVYIPCGQFQFKYFVDNTWQCAPNLPTTTDAHGNNNNLITILPVDPQFDVSTPLTEHPPSSPTSSYDQSTLNSSLSTDPPLLPPFLEHRCLKPLPDDISPKVAPLSPHAPSVITKHHPQHRSSRPFFSHVSVDHLYVARSSNPSLRSFSHTSRHYGKLINTVFVTSAPQPQPQQHDARKDDPHRFVSSHPS</sequence>
<name>A0A2V3IHL5_9FLOR</name>
<dbReference type="InterPro" id="IPR013783">
    <property type="entry name" value="Ig-like_fold"/>
</dbReference>
<evidence type="ECO:0000256" key="1">
    <source>
        <dbReference type="SAM" id="MobiDB-lite"/>
    </source>
</evidence>
<dbReference type="STRING" id="448386.A0A2V3IHL5"/>
<proteinExistence type="predicted"/>
<dbReference type="Gene3D" id="2.60.40.10">
    <property type="entry name" value="Immunoglobulins"/>
    <property type="match status" value="1"/>
</dbReference>
<protein>
    <submittedName>
        <fullName evidence="3">SNF1-related protein kinase regulatory subunit beta-2</fullName>
    </submittedName>
</protein>
<feature type="region of interest" description="Disordered" evidence="1">
    <location>
        <begin position="312"/>
        <end position="335"/>
    </location>
</feature>
<organism evidence="3 4">
    <name type="scientific">Gracilariopsis chorda</name>
    <dbReference type="NCBI Taxonomy" id="448386"/>
    <lineage>
        <taxon>Eukaryota</taxon>
        <taxon>Rhodophyta</taxon>
        <taxon>Florideophyceae</taxon>
        <taxon>Rhodymeniophycidae</taxon>
        <taxon>Gracilariales</taxon>
        <taxon>Gracilariaceae</taxon>
        <taxon>Gracilariopsis</taxon>
    </lineage>
</organism>
<feature type="region of interest" description="Disordered" evidence="1">
    <location>
        <begin position="81"/>
        <end position="104"/>
    </location>
</feature>
<dbReference type="InterPro" id="IPR043554">
    <property type="entry name" value="KINB"/>
</dbReference>
<dbReference type="Pfam" id="PF16561">
    <property type="entry name" value="AMPK1_CBM"/>
    <property type="match status" value="1"/>
</dbReference>
<feature type="compositionally biased region" description="Basic and acidic residues" evidence="1">
    <location>
        <begin position="319"/>
        <end position="328"/>
    </location>
</feature>
<feature type="region of interest" description="Disordered" evidence="1">
    <location>
        <begin position="1"/>
        <end position="31"/>
    </location>
</feature>
<evidence type="ECO:0000259" key="2">
    <source>
        <dbReference type="Pfam" id="PF16561"/>
    </source>
</evidence>
<reference evidence="3 4" key="1">
    <citation type="journal article" date="2018" name="Mol. Biol. Evol.">
        <title>Analysis of the draft genome of the red seaweed Gracilariopsis chorda provides insights into genome size evolution in Rhodophyta.</title>
        <authorList>
            <person name="Lee J."/>
            <person name="Yang E.C."/>
            <person name="Graf L."/>
            <person name="Yang J.H."/>
            <person name="Qiu H."/>
            <person name="Zel Zion U."/>
            <person name="Chan C.X."/>
            <person name="Stephens T.G."/>
            <person name="Weber A.P.M."/>
            <person name="Boo G.H."/>
            <person name="Boo S.M."/>
            <person name="Kim K.M."/>
            <person name="Shin Y."/>
            <person name="Jung M."/>
            <person name="Lee S.J."/>
            <person name="Yim H.S."/>
            <person name="Lee J.H."/>
            <person name="Bhattacharya D."/>
            <person name="Yoon H.S."/>
        </authorList>
    </citation>
    <scope>NUCLEOTIDE SEQUENCE [LARGE SCALE GENOMIC DNA]</scope>
    <source>
        <strain evidence="3 4">SKKU-2015</strain>
        <tissue evidence="3">Whole body</tissue>
    </source>
</reference>
<keyword evidence="4" id="KW-1185">Reference proteome</keyword>
<comment type="caution">
    <text evidence="3">The sequence shown here is derived from an EMBL/GenBank/DDBJ whole genome shotgun (WGS) entry which is preliminary data.</text>
</comment>
<dbReference type="SUPFAM" id="SSF81296">
    <property type="entry name" value="E set domains"/>
    <property type="match status" value="1"/>
</dbReference>
<feature type="domain" description="AMP-activated protein kinase glycogen-binding" evidence="2">
    <location>
        <begin position="107"/>
        <end position="187"/>
    </location>
</feature>
<dbReference type="SUPFAM" id="SSF160219">
    <property type="entry name" value="AMPKBI-like"/>
    <property type="match status" value="1"/>
</dbReference>
<dbReference type="AlphaFoldDB" id="A0A2V3IHL5"/>
<dbReference type="OrthoDB" id="5574at2759"/>
<dbReference type="InterPro" id="IPR037256">
    <property type="entry name" value="ASC_dom_sf"/>
</dbReference>
<evidence type="ECO:0000313" key="4">
    <source>
        <dbReference type="Proteomes" id="UP000247409"/>
    </source>
</evidence>
<feature type="region of interest" description="Disordered" evidence="1">
    <location>
        <begin position="194"/>
        <end position="219"/>
    </location>
</feature>
<accession>A0A2V3IHL5</accession>